<dbReference type="Proteomes" id="UP000435243">
    <property type="component" value="Unassembled WGS sequence"/>
</dbReference>
<organism evidence="3 4">
    <name type="scientific">Alteraurantiacibacter aestuarii</name>
    <dbReference type="NCBI Taxonomy" id="650004"/>
    <lineage>
        <taxon>Bacteria</taxon>
        <taxon>Pseudomonadati</taxon>
        <taxon>Pseudomonadota</taxon>
        <taxon>Alphaproteobacteria</taxon>
        <taxon>Sphingomonadales</taxon>
        <taxon>Erythrobacteraceae</taxon>
        <taxon>Alteraurantiacibacter</taxon>
    </lineage>
</organism>
<gene>
    <name evidence="3" type="ORF">GRI32_02070</name>
</gene>
<dbReference type="OrthoDB" id="512581at2"/>
<feature type="signal peptide" evidence="2">
    <location>
        <begin position="1"/>
        <end position="22"/>
    </location>
</feature>
<dbReference type="Pfam" id="PF19649">
    <property type="entry name" value="DUF6152"/>
    <property type="match status" value="1"/>
</dbReference>
<protein>
    <submittedName>
        <fullName evidence="3">Uncharacterized protein</fullName>
    </submittedName>
</protein>
<dbReference type="RefSeq" id="WP_160589450.1">
    <property type="nucleotide sequence ID" value="NZ_BAAAFP010000002.1"/>
</dbReference>
<evidence type="ECO:0000313" key="3">
    <source>
        <dbReference type="EMBL" id="MXO87518.1"/>
    </source>
</evidence>
<reference evidence="3 4" key="1">
    <citation type="submission" date="2019-12" db="EMBL/GenBank/DDBJ databases">
        <title>Genomic-based taxomic classification of the family Erythrobacteraceae.</title>
        <authorList>
            <person name="Xu L."/>
        </authorList>
    </citation>
    <scope>NUCLEOTIDE SEQUENCE [LARGE SCALE GENOMIC DNA]</scope>
    <source>
        <strain evidence="3 4">JCM 16339</strain>
    </source>
</reference>
<dbReference type="AlphaFoldDB" id="A0A844ZIA8"/>
<comment type="caution">
    <text evidence="3">The sequence shown here is derived from an EMBL/GenBank/DDBJ whole genome shotgun (WGS) entry which is preliminary data.</text>
</comment>
<evidence type="ECO:0000256" key="2">
    <source>
        <dbReference type="SAM" id="SignalP"/>
    </source>
</evidence>
<evidence type="ECO:0000256" key="1">
    <source>
        <dbReference type="SAM" id="MobiDB-lite"/>
    </source>
</evidence>
<dbReference type="InterPro" id="IPR046150">
    <property type="entry name" value="DUF6152"/>
</dbReference>
<evidence type="ECO:0000313" key="4">
    <source>
        <dbReference type="Proteomes" id="UP000435243"/>
    </source>
</evidence>
<name>A0A844ZIA8_9SPHN</name>
<dbReference type="EMBL" id="WTYY01000001">
    <property type="protein sequence ID" value="MXO87518.1"/>
    <property type="molecule type" value="Genomic_DNA"/>
</dbReference>
<feature type="region of interest" description="Disordered" evidence="1">
    <location>
        <begin position="79"/>
        <end position="102"/>
    </location>
</feature>
<accession>A0A844ZIA8</accession>
<sequence>MKRLYWAGLAAAAGLALPASLAAHHGWGWTQEEESRLEGEIVSISFGNPHMHLQLRTSGGVWSDGAIWEVDLSPPIVAQASGFGPEHAAPGDTATLTGHRARDMDVRGFKGETITVRGRTFDVYPQRPKSLQPQ</sequence>
<keyword evidence="4" id="KW-1185">Reference proteome</keyword>
<proteinExistence type="predicted"/>
<feature type="chain" id="PRO_5033029092" evidence="2">
    <location>
        <begin position="23"/>
        <end position="134"/>
    </location>
</feature>
<keyword evidence="2" id="KW-0732">Signal</keyword>